<evidence type="ECO:0000313" key="5">
    <source>
        <dbReference type="Proteomes" id="UP000628840"/>
    </source>
</evidence>
<reference evidence="4 5" key="1">
    <citation type="journal article" date="2019" name="Int. J. Syst. Evol. Microbiol.">
        <title>The Global Catalogue of Microorganisms (GCM) 10K type strain sequencing project: providing services to taxonomists for standard genome sequencing and annotation.</title>
        <authorList>
            <consortium name="The Broad Institute Genomics Platform"/>
            <consortium name="The Broad Institute Genome Sequencing Center for Infectious Disease"/>
            <person name="Wu L."/>
            <person name="Ma J."/>
        </authorList>
    </citation>
    <scope>NUCLEOTIDE SEQUENCE [LARGE SCALE GENOMIC DNA]</scope>
    <source>
        <strain evidence="4 5">JCM 19585</strain>
    </source>
</reference>
<proteinExistence type="predicted"/>
<protein>
    <submittedName>
        <fullName evidence="4">Cold-shock protein</fullName>
    </submittedName>
</protein>
<dbReference type="InterPro" id="IPR012340">
    <property type="entry name" value="NA-bd_OB-fold"/>
</dbReference>
<dbReference type="InterPro" id="IPR050181">
    <property type="entry name" value="Cold_shock_domain"/>
</dbReference>
<feature type="domain" description="CSD" evidence="3">
    <location>
        <begin position="9"/>
        <end position="71"/>
    </location>
</feature>
<keyword evidence="2" id="KW-0963">Cytoplasm</keyword>
<dbReference type="InterPro" id="IPR011129">
    <property type="entry name" value="CSD"/>
</dbReference>
<comment type="subcellular location">
    <subcellularLocation>
        <location evidence="1">Cytoplasm</location>
    </subcellularLocation>
</comment>
<keyword evidence="5" id="KW-1185">Reference proteome</keyword>
<dbReference type="Gene3D" id="2.40.50.140">
    <property type="entry name" value="Nucleic acid-binding proteins"/>
    <property type="match status" value="1"/>
</dbReference>
<dbReference type="GO" id="GO:0003676">
    <property type="term" value="F:nucleic acid binding"/>
    <property type="evidence" value="ECO:0007669"/>
    <property type="project" value="InterPro"/>
</dbReference>
<comment type="caution">
    <text evidence="4">The sequence shown here is derived from an EMBL/GenBank/DDBJ whole genome shotgun (WGS) entry which is preliminary data.</text>
</comment>
<dbReference type="InterPro" id="IPR002059">
    <property type="entry name" value="CSP_DNA-bd"/>
</dbReference>
<dbReference type="CDD" id="cd04458">
    <property type="entry name" value="CSP_CDS"/>
    <property type="match status" value="1"/>
</dbReference>
<dbReference type="PRINTS" id="PR00050">
    <property type="entry name" value="COLDSHOCK"/>
</dbReference>
<dbReference type="EMBL" id="BMPF01000002">
    <property type="protein sequence ID" value="GGL34413.1"/>
    <property type="molecule type" value="Genomic_DNA"/>
</dbReference>
<accession>A0A830F327</accession>
<dbReference type="SUPFAM" id="SSF50249">
    <property type="entry name" value="Nucleic acid-binding proteins"/>
    <property type="match status" value="1"/>
</dbReference>
<evidence type="ECO:0000256" key="1">
    <source>
        <dbReference type="ARBA" id="ARBA00004496"/>
    </source>
</evidence>
<dbReference type="PANTHER" id="PTHR11544">
    <property type="entry name" value="COLD SHOCK DOMAIN CONTAINING PROTEINS"/>
    <property type="match status" value="1"/>
</dbReference>
<dbReference type="SMART" id="SM00357">
    <property type="entry name" value="CSP"/>
    <property type="match status" value="1"/>
</dbReference>
<dbReference type="PIRSF" id="PIRSF002599">
    <property type="entry name" value="Cold_shock_A"/>
    <property type="match status" value="1"/>
</dbReference>
<evidence type="ECO:0000313" key="4">
    <source>
        <dbReference type="EMBL" id="GGL34413.1"/>
    </source>
</evidence>
<dbReference type="AlphaFoldDB" id="A0A830F327"/>
<gene>
    <name evidence="4" type="ORF">GCM10009037_17560</name>
</gene>
<evidence type="ECO:0000259" key="3">
    <source>
        <dbReference type="PROSITE" id="PS51857"/>
    </source>
</evidence>
<name>A0A830F327_9EURY</name>
<dbReference type="InterPro" id="IPR012156">
    <property type="entry name" value="Cold_shock_CspA"/>
</dbReference>
<evidence type="ECO:0000256" key="2">
    <source>
        <dbReference type="ARBA" id="ARBA00022490"/>
    </source>
</evidence>
<dbReference type="Pfam" id="PF00313">
    <property type="entry name" value="CSD"/>
    <property type="match status" value="1"/>
</dbReference>
<organism evidence="4 5">
    <name type="scientific">Halarchaeum grantii</name>
    <dbReference type="NCBI Taxonomy" id="1193105"/>
    <lineage>
        <taxon>Archaea</taxon>
        <taxon>Methanobacteriati</taxon>
        <taxon>Methanobacteriota</taxon>
        <taxon>Stenosarchaea group</taxon>
        <taxon>Halobacteria</taxon>
        <taxon>Halobacteriales</taxon>
        <taxon>Halobacteriaceae</taxon>
    </lineage>
</organism>
<sequence>MEPFRSEAMAKGVVDFFNDTGGYGFIETDDADEDVFFHMEDVGGPDLEEGQEVEFDIEEAEKGPRATNLTRL</sequence>
<dbReference type="Proteomes" id="UP000628840">
    <property type="component" value="Unassembled WGS sequence"/>
</dbReference>
<dbReference type="PROSITE" id="PS51857">
    <property type="entry name" value="CSD_2"/>
    <property type="match status" value="1"/>
</dbReference>
<dbReference type="GO" id="GO:0005737">
    <property type="term" value="C:cytoplasm"/>
    <property type="evidence" value="ECO:0007669"/>
    <property type="project" value="UniProtKB-SubCell"/>
</dbReference>